<gene>
    <name evidence="9" type="primary">Prom1</name>
    <name evidence="9" type="ORF">SULDAC_R14564</name>
</gene>
<sequence length="108" mass="11380">MELGNISQPMYGPGPEAPGSSTPGLVGMVHGFLQLVQPNALPIGGCTAMGNGAMGWEGCSEPWSLCCLLFFLSQLLLYELGFLVCMAIGLLFIILVPLVGCCFCCCRC</sequence>
<protein>
    <submittedName>
        <fullName evidence="9">PROM1 protein</fullName>
    </submittedName>
</protein>
<dbReference type="EMBL" id="WEKW01012548">
    <property type="protein sequence ID" value="NWI26988.1"/>
    <property type="molecule type" value="Genomic_DNA"/>
</dbReference>
<keyword evidence="6" id="KW-0325">Glycoprotein</keyword>
<feature type="transmembrane region" description="Helical" evidence="8">
    <location>
        <begin position="80"/>
        <end position="106"/>
    </location>
</feature>
<dbReference type="Proteomes" id="UP000619137">
    <property type="component" value="Unassembled WGS sequence"/>
</dbReference>
<dbReference type="GO" id="GO:0016324">
    <property type="term" value="C:apical plasma membrane"/>
    <property type="evidence" value="ECO:0007669"/>
    <property type="project" value="TreeGrafter"/>
</dbReference>
<feature type="region of interest" description="Disordered" evidence="7">
    <location>
        <begin position="1"/>
        <end position="21"/>
    </location>
</feature>
<keyword evidence="4 8" id="KW-1133">Transmembrane helix</keyword>
<evidence type="ECO:0000256" key="1">
    <source>
        <dbReference type="ARBA" id="ARBA00004475"/>
    </source>
</evidence>
<evidence type="ECO:0000256" key="6">
    <source>
        <dbReference type="ARBA" id="ARBA00023180"/>
    </source>
</evidence>
<evidence type="ECO:0000256" key="5">
    <source>
        <dbReference type="ARBA" id="ARBA00023136"/>
    </source>
</evidence>
<evidence type="ECO:0000313" key="10">
    <source>
        <dbReference type="Proteomes" id="UP000619137"/>
    </source>
</evidence>
<dbReference type="GO" id="GO:0031528">
    <property type="term" value="C:microvillus membrane"/>
    <property type="evidence" value="ECO:0007669"/>
    <property type="project" value="UniProtKB-SubCell"/>
</dbReference>
<keyword evidence="3 8" id="KW-0812">Transmembrane</keyword>
<comment type="caution">
    <text evidence="9">The sequence shown here is derived from an EMBL/GenBank/DDBJ whole genome shotgun (WGS) entry which is preliminary data.</text>
</comment>
<dbReference type="AlphaFoldDB" id="A0A851A6F2"/>
<evidence type="ECO:0000256" key="3">
    <source>
        <dbReference type="ARBA" id="ARBA00022692"/>
    </source>
</evidence>
<proteinExistence type="inferred from homology"/>
<dbReference type="Pfam" id="PF05478">
    <property type="entry name" value="Prominin"/>
    <property type="match status" value="1"/>
</dbReference>
<evidence type="ECO:0000256" key="2">
    <source>
        <dbReference type="ARBA" id="ARBA00006058"/>
    </source>
</evidence>
<dbReference type="PANTHER" id="PTHR22730">
    <property type="entry name" value="PROMININ PROM PROTEIN"/>
    <property type="match status" value="1"/>
</dbReference>
<evidence type="ECO:0000313" key="9">
    <source>
        <dbReference type="EMBL" id="NWI26988.1"/>
    </source>
</evidence>
<feature type="non-terminal residue" evidence="9">
    <location>
        <position position="108"/>
    </location>
</feature>
<keyword evidence="10" id="KW-1185">Reference proteome</keyword>
<feature type="non-terminal residue" evidence="9">
    <location>
        <position position="1"/>
    </location>
</feature>
<dbReference type="GO" id="GO:0015485">
    <property type="term" value="F:cholesterol binding"/>
    <property type="evidence" value="ECO:0007669"/>
    <property type="project" value="TreeGrafter"/>
</dbReference>
<dbReference type="GO" id="GO:0005929">
    <property type="term" value="C:cilium"/>
    <property type="evidence" value="ECO:0007669"/>
    <property type="project" value="TreeGrafter"/>
</dbReference>
<evidence type="ECO:0000256" key="8">
    <source>
        <dbReference type="SAM" id="Phobius"/>
    </source>
</evidence>
<evidence type="ECO:0000256" key="4">
    <source>
        <dbReference type="ARBA" id="ARBA00022989"/>
    </source>
</evidence>
<dbReference type="GO" id="GO:0009986">
    <property type="term" value="C:cell surface"/>
    <property type="evidence" value="ECO:0007669"/>
    <property type="project" value="TreeGrafter"/>
</dbReference>
<organism evidence="9 10">
    <name type="scientific">Sula dactylatra</name>
    <name type="common">Masked booby</name>
    <dbReference type="NCBI Taxonomy" id="56068"/>
    <lineage>
        <taxon>Eukaryota</taxon>
        <taxon>Metazoa</taxon>
        <taxon>Chordata</taxon>
        <taxon>Craniata</taxon>
        <taxon>Vertebrata</taxon>
        <taxon>Euteleostomi</taxon>
        <taxon>Archelosauria</taxon>
        <taxon>Archosauria</taxon>
        <taxon>Dinosauria</taxon>
        <taxon>Saurischia</taxon>
        <taxon>Theropoda</taxon>
        <taxon>Coelurosauria</taxon>
        <taxon>Aves</taxon>
        <taxon>Neognathae</taxon>
        <taxon>Neoaves</taxon>
        <taxon>Aequornithes</taxon>
        <taxon>Suliformes</taxon>
        <taxon>Sulidae</taxon>
        <taxon>Sula</taxon>
    </lineage>
</organism>
<dbReference type="PANTHER" id="PTHR22730:SF4">
    <property type="entry name" value="PROMININ-1-A-LIKE"/>
    <property type="match status" value="1"/>
</dbReference>
<evidence type="ECO:0000256" key="7">
    <source>
        <dbReference type="SAM" id="MobiDB-lite"/>
    </source>
</evidence>
<name>A0A851A6F2_SULDA</name>
<comment type="similarity">
    <text evidence="2">Belongs to the prominin family.</text>
</comment>
<accession>A0A851A6F2</accession>
<reference evidence="9" key="1">
    <citation type="submission" date="2019-10" db="EMBL/GenBank/DDBJ databases">
        <title>Bird 10,000 Genomes (B10K) Project - Family phase.</title>
        <authorList>
            <person name="Zhang G."/>
        </authorList>
    </citation>
    <scope>NUCLEOTIDE SEQUENCE</scope>
    <source>
        <strain evidence="9">B10K-DU-002-49</strain>
        <tissue evidence="9">Muscle</tissue>
    </source>
</reference>
<keyword evidence="5 8" id="KW-0472">Membrane</keyword>
<dbReference type="GO" id="GO:0071914">
    <property type="term" value="C:prominosome"/>
    <property type="evidence" value="ECO:0007669"/>
    <property type="project" value="TreeGrafter"/>
</dbReference>
<dbReference type="InterPro" id="IPR008795">
    <property type="entry name" value="Prominin"/>
</dbReference>
<comment type="subcellular location">
    <subcellularLocation>
        <location evidence="1">Cell projection</location>
        <location evidence="1">Microvillus membrane</location>
        <topology evidence="1">Multi-pass membrane protein</topology>
    </subcellularLocation>
</comment>